<feature type="non-terminal residue" evidence="2">
    <location>
        <position position="1"/>
    </location>
</feature>
<evidence type="ECO:0000256" key="1">
    <source>
        <dbReference type="SAM" id="SignalP"/>
    </source>
</evidence>
<dbReference type="InterPro" id="IPR053216">
    <property type="entry name" value="Appressorial_penetr-assoc"/>
</dbReference>
<dbReference type="STRING" id="5539.A0A3E2HD49"/>
<feature type="signal peptide" evidence="1">
    <location>
        <begin position="1"/>
        <end position="17"/>
    </location>
</feature>
<reference evidence="2 3" key="1">
    <citation type="submission" date="2018-05" db="EMBL/GenBank/DDBJ databases">
        <title>Draft genome sequence of Scytalidium lignicola DSM 105466, a ubiquitous saprotrophic fungus.</title>
        <authorList>
            <person name="Buettner E."/>
            <person name="Gebauer A.M."/>
            <person name="Hofrichter M."/>
            <person name="Liers C."/>
            <person name="Kellner H."/>
        </authorList>
    </citation>
    <scope>NUCLEOTIDE SEQUENCE [LARGE SCALE GENOMIC DNA]</scope>
    <source>
        <strain evidence="2 3">DSM 105466</strain>
    </source>
</reference>
<dbReference type="OrthoDB" id="2153847at2759"/>
<evidence type="ECO:0000313" key="2">
    <source>
        <dbReference type="EMBL" id="RFU31021.1"/>
    </source>
</evidence>
<feature type="non-terminal residue" evidence="2">
    <location>
        <position position="327"/>
    </location>
</feature>
<proteinExistence type="predicted"/>
<organism evidence="2 3">
    <name type="scientific">Scytalidium lignicola</name>
    <name type="common">Hyphomycete</name>
    <dbReference type="NCBI Taxonomy" id="5539"/>
    <lineage>
        <taxon>Eukaryota</taxon>
        <taxon>Fungi</taxon>
        <taxon>Dikarya</taxon>
        <taxon>Ascomycota</taxon>
        <taxon>Pezizomycotina</taxon>
        <taxon>Leotiomycetes</taxon>
        <taxon>Leotiomycetes incertae sedis</taxon>
        <taxon>Scytalidium</taxon>
    </lineage>
</organism>
<feature type="chain" id="PRO_5017727931" description="Cell wall mannoprotein" evidence="1">
    <location>
        <begin position="18"/>
        <end position="327"/>
    </location>
</feature>
<keyword evidence="3" id="KW-1185">Reference proteome</keyword>
<dbReference type="Proteomes" id="UP000258309">
    <property type="component" value="Unassembled WGS sequence"/>
</dbReference>
<dbReference type="PANTHER" id="PTHR34587">
    <property type="entry name" value="VWFA DOMAIN-CONTAINING PROTEIN"/>
    <property type="match status" value="1"/>
</dbReference>
<dbReference type="EMBL" id="NCSJ02000086">
    <property type="protein sequence ID" value="RFU31021.1"/>
    <property type="molecule type" value="Genomic_DNA"/>
</dbReference>
<comment type="caution">
    <text evidence="2">The sequence shown here is derived from an EMBL/GenBank/DDBJ whole genome shotgun (WGS) entry which is preliminary data.</text>
</comment>
<dbReference type="OMA" id="DLGCIFS"/>
<evidence type="ECO:0000313" key="3">
    <source>
        <dbReference type="Proteomes" id="UP000258309"/>
    </source>
</evidence>
<dbReference type="AlphaFoldDB" id="A0A3E2HD49"/>
<keyword evidence="1" id="KW-0732">Signal</keyword>
<protein>
    <recommendedName>
        <fullName evidence="4">Cell wall mannoprotein</fullName>
    </recommendedName>
</protein>
<name>A0A3E2HD49_SCYLI</name>
<dbReference type="PANTHER" id="PTHR34587:SF1">
    <property type="entry name" value="CIRCUMSPOROZOITE PROTEIN"/>
    <property type="match status" value="1"/>
</dbReference>
<accession>A0A3E2HD49</accession>
<gene>
    <name evidence="2" type="ORF">B7463_g5303</name>
</gene>
<evidence type="ECO:0008006" key="4">
    <source>
        <dbReference type="Google" id="ProtNLM"/>
    </source>
</evidence>
<sequence>MKCESFALLMTLGLVAASPLPVTKTKLRVREVPQEHSHNIFLDGVRANLNLNNPDNIQDSVFGLLGNAAAAAGQGDITDTDCLQQATADQAFSNAKAAGNITGMSDALIYRALERNTGSVGLASVACTSITAVNPEIAAISQHQDPASANAAAINKAIVLELAKQLASIGANPLDALKSGTFAPGDVNDPTGAGNTCDVADDEEGCIFSQNLLVEDATADEINAAVAGITAGTAVAVRSTAVAAAASGSNVQTFTGNLGGAAPPVIQSSGDRPFAVDGATFVNEAAALQRSCAVQNNACSNAVNSGQLAGTSVADCNAQEDQCNAAA</sequence>